<organism evidence="3 4">
    <name type="scientific">Actinomycetospora succinea</name>
    <dbReference type="NCBI Taxonomy" id="663603"/>
    <lineage>
        <taxon>Bacteria</taxon>
        <taxon>Bacillati</taxon>
        <taxon>Actinomycetota</taxon>
        <taxon>Actinomycetes</taxon>
        <taxon>Pseudonocardiales</taxon>
        <taxon>Pseudonocardiaceae</taxon>
        <taxon>Actinomycetospora</taxon>
    </lineage>
</organism>
<keyword evidence="2" id="KW-1133">Transmembrane helix</keyword>
<accession>A0A4V3DB48</accession>
<dbReference type="Pfam" id="PF13576">
    <property type="entry name" value="Pentapeptide_3"/>
    <property type="match status" value="2"/>
</dbReference>
<feature type="transmembrane region" description="Helical" evidence="2">
    <location>
        <begin position="60"/>
        <end position="81"/>
    </location>
</feature>
<feature type="transmembrane region" description="Helical" evidence="2">
    <location>
        <begin position="26"/>
        <end position="48"/>
    </location>
</feature>
<keyword evidence="2" id="KW-0812">Transmembrane</keyword>
<dbReference type="AlphaFoldDB" id="A0A4V3DB48"/>
<comment type="caution">
    <text evidence="3">The sequence shown here is derived from an EMBL/GenBank/DDBJ whole genome shotgun (WGS) entry which is preliminary data.</text>
</comment>
<dbReference type="EMBL" id="SNYO01000001">
    <property type="protein sequence ID" value="TDQ65168.1"/>
    <property type="molecule type" value="Genomic_DNA"/>
</dbReference>
<reference evidence="3 4" key="1">
    <citation type="submission" date="2019-03" db="EMBL/GenBank/DDBJ databases">
        <title>Genomic Encyclopedia of Type Strains, Phase IV (KMG-IV): sequencing the most valuable type-strain genomes for metagenomic binning, comparative biology and taxonomic classification.</title>
        <authorList>
            <person name="Goeker M."/>
        </authorList>
    </citation>
    <scope>NUCLEOTIDE SEQUENCE [LARGE SCALE GENOMIC DNA]</scope>
    <source>
        <strain evidence="3 4">DSM 45775</strain>
    </source>
</reference>
<proteinExistence type="predicted"/>
<evidence type="ECO:0000313" key="3">
    <source>
        <dbReference type="EMBL" id="TDQ65168.1"/>
    </source>
</evidence>
<gene>
    <name evidence="3" type="ORF">EV188_101417</name>
</gene>
<name>A0A4V3DB48_9PSEU</name>
<keyword evidence="4" id="KW-1185">Reference proteome</keyword>
<sequence>MLPPNPRAVPRPKTPRTFSRDWRRSVAVVVSVVALATAIASIALSLIAGTGPQSQIRLDVAKTALAVAAGAAGIITLLYAVRRQLLSEQVAEDTRLDLSERRSTELYVRGIEQLGSDNPVSRTGGLAALERLADNDPSLRETVTDVVCAYLRASHFEDDEMVRRSAQLLLHDHLIPESKYSFVKTYWSVGMIILTGAQLNSFALDCGLIDTVHFDKCDFQGGASFRDLTIRGADFMGAKFTGDTTFENSRLQKPVFIGAVFDGAANFDGAEFGNCPDFTGASFSRGCTLKGARVFDRDGMRGSLPEGWKLGPRNSDGSYGVLPATNDDADKHAQVGNTLT</sequence>
<evidence type="ECO:0000256" key="1">
    <source>
        <dbReference type="SAM" id="MobiDB-lite"/>
    </source>
</evidence>
<feature type="region of interest" description="Disordered" evidence="1">
    <location>
        <begin position="319"/>
        <end position="340"/>
    </location>
</feature>
<keyword evidence="2" id="KW-0472">Membrane</keyword>
<evidence type="ECO:0000313" key="4">
    <source>
        <dbReference type="Proteomes" id="UP000295705"/>
    </source>
</evidence>
<dbReference type="InterPro" id="IPR001646">
    <property type="entry name" value="5peptide_repeat"/>
</dbReference>
<evidence type="ECO:0000256" key="2">
    <source>
        <dbReference type="SAM" id="Phobius"/>
    </source>
</evidence>
<dbReference type="Proteomes" id="UP000295705">
    <property type="component" value="Unassembled WGS sequence"/>
</dbReference>
<dbReference type="Gene3D" id="2.160.20.80">
    <property type="entry name" value="E3 ubiquitin-protein ligase SopA"/>
    <property type="match status" value="1"/>
</dbReference>
<protein>
    <submittedName>
        <fullName evidence="3">Pentapeptide repeat protein</fullName>
    </submittedName>
</protein>
<dbReference type="OrthoDB" id="8440251at2"/>
<dbReference type="SUPFAM" id="SSF141571">
    <property type="entry name" value="Pentapeptide repeat-like"/>
    <property type="match status" value="1"/>
</dbReference>